<gene>
    <name evidence="3" type="ORF">ECRASSUSDP1_LOCUS18566</name>
</gene>
<keyword evidence="4" id="KW-1185">Reference proteome</keyword>
<feature type="transmembrane region" description="Helical" evidence="2">
    <location>
        <begin position="40"/>
        <end position="63"/>
    </location>
</feature>
<dbReference type="AlphaFoldDB" id="A0AAD2D2G3"/>
<evidence type="ECO:0000256" key="1">
    <source>
        <dbReference type="SAM" id="MobiDB-lite"/>
    </source>
</evidence>
<dbReference type="EMBL" id="CAMPGE010018798">
    <property type="protein sequence ID" value="CAI2377183.1"/>
    <property type="molecule type" value="Genomic_DNA"/>
</dbReference>
<comment type="caution">
    <text evidence="3">The sequence shown here is derived from an EMBL/GenBank/DDBJ whole genome shotgun (WGS) entry which is preliminary data.</text>
</comment>
<reference evidence="3" key="1">
    <citation type="submission" date="2023-07" db="EMBL/GenBank/DDBJ databases">
        <authorList>
            <consortium name="AG Swart"/>
            <person name="Singh M."/>
            <person name="Singh A."/>
            <person name="Seah K."/>
            <person name="Emmerich C."/>
        </authorList>
    </citation>
    <scope>NUCLEOTIDE SEQUENCE</scope>
    <source>
        <strain evidence="3">DP1</strain>
    </source>
</reference>
<evidence type="ECO:0000256" key="2">
    <source>
        <dbReference type="SAM" id="Phobius"/>
    </source>
</evidence>
<keyword evidence="2" id="KW-1133">Transmembrane helix</keyword>
<accession>A0AAD2D2G3</accession>
<feature type="region of interest" description="Disordered" evidence="1">
    <location>
        <begin position="213"/>
        <end position="240"/>
    </location>
</feature>
<keyword evidence="2" id="KW-0812">Transmembrane</keyword>
<name>A0AAD2D2G3_EUPCR</name>
<evidence type="ECO:0000313" key="4">
    <source>
        <dbReference type="Proteomes" id="UP001295684"/>
    </source>
</evidence>
<evidence type="ECO:0000313" key="3">
    <source>
        <dbReference type="EMBL" id="CAI2377183.1"/>
    </source>
</evidence>
<protein>
    <submittedName>
        <fullName evidence="3">Uncharacterized protein</fullName>
    </submittedName>
</protein>
<dbReference type="Proteomes" id="UP001295684">
    <property type="component" value="Unassembled WGS sequence"/>
</dbReference>
<organism evidence="3 4">
    <name type="scientific">Euplotes crassus</name>
    <dbReference type="NCBI Taxonomy" id="5936"/>
    <lineage>
        <taxon>Eukaryota</taxon>
        <taxon>Sar</taxon>
        <taxon>Alveolata</taxon>
        <taxon>Ciliophora</taxon>
        <taxon>Intramacronucleata</taxon>
        <taxon>Spirotrichea</taxon>
        <taxon>Hypotrichia</taxon>
        <taxon>Euplotida</taxon>
        <taxon>Euplotidae</taxon>
        <taxon>Moneuplotes</taxon>
    </lineage>
</organism>
<keyword evidence="2" id="KW-0472">Membrane</keyword>
<proteinExistence type="predicted"/>
<sequence>MEIPRLLATNRTTSDPCVSCNTCCIDNKCATQRECDKGSLVGYIILGTFIGVIVILIIIMLLIKCKKEYRKFQIAERDYKRKKQFEQMLEKCCIIKGIPHPDKLPPFKNCSPGLIPASIDEISISNSNIYKSKAFDFPSRRKDQYFTVYDFRDGRMQKTKSIRDQNVVINIEQINIGLDGDTLRSLQDKTSLSNISRHTESYISSISKSNLYTSQDLRSDPGNGGDGTEERKNDIYSFNDSISEIPASSDRLSQLTPKESQGN</sequence>